<accession>A0A1M6S7A6</accession>
<organism evidence="1 2">
    <name type="scientific">Anaerobranca californiensis DSM 14826</name>
    <dbReference type="NCBI Taxonomy" id="1120989"/>
    <lineage>
        <taxon>Bacteria</taxon>
        <taxon>Bacillati</taxon>
        <taxon>Bacillota</taxon>
        <taxon>Clostridia</taxon>
        <taxon>Eubacteriales</taxon>
        <taxon>Proteinivoracaceae</taxon>
        <taxon>Anaerobranca</taxon>
    </lineage>
</organism>
<gene>
    <name evidence="1" type="ORF">SAMN02745227_02179</name>
</gene>
<sequence length="47" mass="5388">MNEIAIENIRNYCKELKLGTNIVKSIGTIKAESHEEFLAKILEIEIK</sequence>
<feature type="non-terminal residue" evidence="1">
    <location>
        <position position="47"/>
    </location>
</feature>
<dbReference type="AlphaFoldDB" id="A0A1M6S7A6"/>
<dbReference type="Proteomes" id="UP000243547">
    <property type="component" value="Unassembled WGS sequence"/>
</dbReference>
<dbReference type="EMBL" id="FRAI01000050">
    <property type="protein sequence ID" value="SHK40438.1"/>
    <property type="molecule type" value="Genomic_DNA"/>
</dbReference>
<name>A0A1M6S7A6_9FIRM</name>
<protein>
    <submittedName>
        <fullName evidence="1">Uncharacterized protein</fullName>
    </submittedName>
</protein>
<reference evidence="2" key="1">
    <citation type="submission" date="2016-11" db="EMBL/GenBank/DDBJ databases">
        <authorList>
            <person name="Varghese N."/>
            <person name="Submissions S."/>
        </authorList>
    </citation>
    <scope>NUCLEOTIDE SEQUENCE [LARGE SCALE GENOMIC DNA]</scope>
    <source>
        <strain evidence="2">DSM 14826</strain>
    </source>
</reference>
<evidence type="ECO:0000313" key="2">
    <source>
        <dbReference type="Proteomes" id="UP000243547"/>
    </source>
</evidence>
<keyword evidence="2" id="KW-1185">Reference proteome</keyword>
<proteinExistence type="predicted"/>
<evidence type="ECO:0000313" key="1">
    <source>
        <dbReference type="EMBL" id="SHK40438.1"/>
    </source>
</evidence>